<name>A0AAN9ISD8_CLITE</name>
<keyword evidence="2" id="KW-0812">Transmembrane</keyword>
<dbReference type="Proteomes" id="UP001359559">
    <property type="component" value="Unassembled WGS sequence"/>
</dbReference>
<protein>
    <submittedName>
        <fullName evidence="3">Uncharacterized protein</fullName>
    </submittedName>
</protein>
<keyword evidence="2" id="KW-1133">Transmembrane helix</keyword>
<keyword evidence="4" id="KW-1185">Reference proteome</keyword>
<dbReference type="EMBL" id="JAYKXN010000005">
    <property type="protein sequence ID" value="KAK7285178.1"/>
    <property type="molecule type" value="Genomic_DNA"/>
</dbReference>
<dbReference type="AlphaFoldDB" id="A0AAN9ISD8"/>
<organism evidence="3 4">
    <name type="scientific">Clitoria ternatea</name>
    <name type="common">Butterfly pea</name>
    <dbReference type="NCBI Taxonomy" id="43366"/>
    <lineage>
        <taxon>Eukaryota</taxon>
        <taxon>Viridiplantae</taxon>
        <taxon>Streptophyta</taxon>
        <taxon>Embryophyta</taxon>
        <taxon>Tracheophyta</taxon>
        <taxon>Spermatophyta</taxon>
        <taxon>Magnoliopsida</taxon>
        <taxon>eudicotyledons</taxon>
        <taxon>Gunneridae</taxon>
        <taxon>Pentapetalae</taxon>
        <taxon>rosids</taxon>
        <taxon>fabids</taxon>
        <taxon>Fabales</taxon>
        <taxon>Fabaceae</taxon>
        <taxon>Papilionoideae</taxon>
        <taxon>50 kb inversion clade</taxon>
        <taxon>NPAAA clade</taxon>
        <taxon>indigoferoid/millettioid clade</taxon>
        <taxon>Phaseoleae</taxon>
        <taxon>Clitoria</taxon>
    </lineage>
</organism>
<feature type="region of interest" description="Disordered" evidence="1">
    <location>
        <begin position="67"/>
        <end position="86"/>
    </location>
</feature>
<accession>A0AAN9ISD8</accession>
<feature type="compositionally biased region" description="Low complexity" evidence="1">
    <location>
        <begin position="74"/>
        <end position="86"/>
    </location>
</feature>
<proteinExistence type="predicted"/>
<evidence type="ECO:0000313" key="4">
    <source>
        <dbReference type="Proteomes" id="UP001359559"/>
    </source>
</evidence>
<evidence type="ECO:0000256" key="1">
    <source>
        <dbReference type="SAM" id="MobiDB-lite"/>
    </source>
</evidence>
<evidence type="ECO:0000256" key="2">
    <source>
        <dbReference type="SAM" id="Phobius"/>
    </source>
</evidence>
<keyword evidence="2" id="KW-0472">Membrane</keyword>
<gene>
    <name evidence="3" type="ORF">RJT34_19939</name>
</gene>
<reference evidence="3 4" key="1">
    <citation type="submission" date="2024-01" db="EMBL/GenBank/DDBJ databases">
        <title>The genomes of 5 underutilized Papilionoideae crops provide insights into root nodulation and disease resistance.</title>
        <authorList>
            <person name="Yuan L."/>
        </authorList>
    </citation>
    <scope>NUCLEOTIDE SEQUENCE [LARGE SCALE GENOMIC DNA]</scope>
    <source>
        <strain evidence="3">LY-2023</strain>
        <tissue evidence="3">Leaf</tissue>
    </source>
</reference>
<sequence length="176" mass="19552">MQNAALLFLKVVTSGHQYSLGHVSQYFWSWFFMIMLFCCWSLQILKASFDETVGKGDHRLQTKVADIRGINGEQQQQQPVSSSSTIDSIPSTTTGCCRWTRCRCRCGCCATAIPAPPPPATATASDVLVVPVPRDRTRERLQEPPAPTCTHQEDHEDQEHLLGPFSYTAVTHTVAN</sequence>
<feature type="transmembrane region" description="Helical" evidence="2">
    <location>
        <begin position="27"/>
        <end position="45"/>
    </location>
</feature>
<comment type="caution">
    <text evidence="3">The sequence shown here is derived from an EMBL/GenBank/DDBJ whole genome shotgun (WGS) entry which is preliminary data.</text>
</comment>
<evidence type="ECO:0000313" key="3">
    <source>
        <dbReference type="EMBL" id="KAK7285178.1"/>
    </source>
</evidence>